<organism evidence="1 3">
    <name type="scientific">Puccinia graminis f. sp. tritici</name>
    <dbReference type="NCBI Taxonomy" id="56615"/>
    <lineage>
        <taxon>Eukaryota</taxon>
        <taxon>Fungi</taxon>
        <taxon>Dikarya</taxon>
        <taxon>Basidiomycota</taxon>
        <taxon>Pucciniomycotina</taxon>
        <taxon>Pucciniomycetes</taxon>
        <taxon>Pucciniales</taxon>
        <taxon>Pucciniaceae</taxon>
        <taxon>Puccinia</taxon>
    </lineage>
</organism>
<keyword evidence="3" id="KW-1185">Reference proteome</keyword>
<reference evidence="3 4" key="1">
    <citation type="submission" date="2019-05" db="EMBL/GenBank/DDBJ databases">
        <title>Emergence of the Ug99 lineage of the wheat stem rust pathogen through somatic hybridization.</title>
        <authorList>
            <person name="Li F."/>
            <person name="Upadhyaya N.M."/>
            <person name="Sperschneider J."/>
            <person name="Matny O."/>
            <person name="Nguyen-Phuc H."/>
            <person name="Mago R."/>
            <person name="Raley C."/>
            <person name="Miller M.E."/>
            <person name="Silverstein K.A.T."/>
            <person name="Henningsen E."/>
            <person name="Hirsch C.D."/>
            <person name="Visser B."/>
            <person name="Pretorius Z.A."/>
            <person name="Steffenson B.J."/>
            <person name="Schwessinger B."/>
            <person name="Dodds P.N."/>
            <person name="Figueroa M."/>
        </authorList>
    </citation>
    <scope>NUCLEOTIDE SEQUENCE [LARGE SCALE GENOMIC DNA]</scope>
    <source>
        <strain evidence="1">21-0</strain>
        <strain evidence="2 4">Ug99</strain>
    </source>
</reference>
<evidence type="ECO:0000313" key="1">
    <source>
        <dbReference type="EMBL" id="KAA1105969.1"/>
    </source>
</evidence>
<protein>
    <submittedName>
        <fullName evidence="1">Uncharacterized protein</fullName>
    </submittedName>
</protein>
<dbReference type="Proteomes" id="UP000324748">
    <property type="component" value="Unassembled WGS sequence"/>
</dbReference>
<dbReference type="AlphaFoldDB" id="A0A5B0PYX5"/>
<gene>
    <name evidence="1" type="ORF">PGT21_025304</name>
    <name evidence="2" type="ORF">PGTUg99_022501</name>
</gene>
<name>A0A5B0PYX5_PUCGR</name>
<dbReference type="EMBL" id="VSWC01000040">
    <property type="protein sequence ID" value="KAA1105969.1"/>
    <property type="molecule type" value="Genomic_DNA"/>
</dbReference>
<comment type="caution">
    <text evidence="1">The sequence shown here is derived from an EMBL/GenBank/DDBJ whole genome shotgun (WGS) entry which is preliminary data.</text>
</comment>
<sequence length="137" mass="16166">MYPKCVPLNWHLWSIEALASGVARDINQLWSSLRLVDPLSLKRVPETFNKSDQHLKELKNRRLPDLDGSFYPMIFRLSLDRSTSPCCVFCVFTNWVSQHKTGRMVRVGYYRRWLAISRARYRQKTGSPDTLDQFDNR</sequence>
<accession>A0A5B0PYX5</accession>
<dbReference type="EMBL" id="VDEP01000240">
    <property type="protein sequence ID" value="KAA1120959.1"/>
    <property type="molecule type" value="Genomic_DNA"/>
</dbReference>
<evidence type="ECO:0000313" key="3">
    <source>
        <dbReference type="Proteomes" id="UP000324748"/>
    </source>
</evidence>
<evidence type="ECO:0000313" key="4">
    <source>
        <dbReference type="Proteomes" id="UP000325313"/>
    </source>
</evidence>
<proteinExistence type="predicted"/>
<dbReference type="Proteomes" id="UP000325313">
    <property type="component" value="Unassembled WGS sequence"/>
</dbReference>
<evidence type="ECO:0000313" key="2">
    <source>
        <dbReference type="EMBL" id="KAA1120959.1"/>
    </source>
</evidence>